<feature type="compositionally biased region" description="Polar residues" evidence="2">
    <location>
        <begin position="30"/>
        <end position="44"/>
    </location>
</feature>
<feature type="region of interest" description="Disordered" evidence="2">
    <location>
        <begin position="17"/>
        <end position="53"/>
    </location>
</feature>
<feature type="coiled-coil region" evidence="1">
    <location>
        <begin position="63"/>
        <end position="90"/>
    </location>
</feature>
<evidence type="ECO:0000256" key="2">
    <source>
        <dbReference type="SAM" id="MobiDB-lite"/>
    </source>
</evidence>
<reference evidence="3 4" key="1">
    <citation type="submission" date="2013-11" db="EMBL/GenBank/DDBJ databases">
        <title>Genome sequencing of Stegodyphus mimosarum.</title>
        <authorList>
            <person name="Bechsgaard J."/>
        </authorList>
    </citation>
    <scope>NUCLEOTIDE SEQUENCE [LARGE SCALE GENOMIC DNA]</scope>
</reference>
<gene>
    <name evidence="3" type="ORF">X975_03252</name>
</gene>
<organism evidence="3 4">
    <name type="scientific">Stegodyphus mimosarum</name>
    <name type="common">African social velvet spider</name>
    <dbReference type="NCBI Taxonomy" id="407821"/>
    <lineage>
        <taxon>Eukaryota</taxon>
        <taxon>Metazoa</taxon>
        <taxon>Ecdysozoa</taxon>
        <taxon>Arthropoda</taxon>
        <taxon>Chelicerata</taxon>
        <taxon>Arachnida</taxon>
        <taxon>Araneae</taxon>
        <taxon>Araneomorphae</taxon>
        <taxon>Entelegynae</taxon>
        <taxon>Eresoidea</taxon>
        <taxon>Eresidae</taxon>
        <taxon>Stegodyphus</taxon>
    </lineage>
</organism>
<evidence type="ECO:0000313" key="3">
    <source>
        <dbReference type="EMBL" id="KFM83492.1"/>
    </source>
</evidence>
<dbReference type="EMBL" id="KL863496">
    <property type="protein sequence ID" value="KFM83492.1"/>
    <property type="molecule type" value="Genomic_DNA"/>
</dbReference>
<proteinExistence type="predicted"/>
<evidence type="ECO:0000313" key="4">
    <source>
        <dbReference type="Proteomes" id="UP000054359"/>
    </source>
</evidence>
<sequence length="91" mass="10237">MDEVQLTNLVTCIPSQIHDPETISEDGDSSFISSHTDTPKQTSSGKRKRSQMTSLEDISALFQEQLSKKNELLERLVVAVEKQSEETKKQT</sequence>
<name>A0A087V1K3_STEMI</name>
<accession>A0A087V1K3</accession>
<protein>
    <submittedName>
        <fullName evidence="3">Uncharacterized protein</fullName>
    </submittedName>
</protein>
<evidence type="ECO:0000256" key="1">
    <source>
        <dbReference type="SAM" id="Coils"/>
    </source>
</evidence>
<feature type="non-terminal residue" evidence="3">
    <location>
        <position position="91"/>
    </location>
</feature>
<dbReference type="Proteomes" id="UP000054359">
    <property type="component" value="Unassembled WGS sequence"/>
</dbReference>
<dbReference type="AlphaFoldDB" id="A0A087V1K3"/>
<keyword evidence="1" id="KW-0175">Coiled coil</keyword>
<keyword evidence="4" id="KW-1185">Reference proteome</keyword>